<accession>A0A0S4M6P3</accession>
<keyword evidence="1" id="KW-0812">Transmembrane</keyword>
<dbReference type="EMBL" id="LN906597">
    <property type="protein sequence ID" value="CUT17933.1"/>
    <property type="molecule type" value="Genomic_DNA"/>
</dbReference>
<gene>
    <name evidence="2" type="ORF">Ark11_1120</name>
</gene>
<dbReference type="Proteomes" id="UP000198651">
    <property type="component" value="Chromosome I"/>
</dbReference>
<sequence length="326" mass="36879">MNNIRSCSCSNLRLDNDNESDIVSDGLDVSDSMEIGVRLSAREVSVLSFLENFLNIRLPRRKIVSILMFFYLLALARSDISGYIESHGTDICALLAIDRVFASCIGYDSKICYSILDIFIGDNESVNRTEILKDFLNKKMDDLKNISLPYFNQINSMLINSSVDIDLCPQMHECLDALGTIANPASIPEETKVIYGNIFKTTKIGSSMDSMNKFYLIPLFFAFFLLLIPILYLSKGRSLNSISSLFYKVRRLFMDDELPVRSRNSDDVDVKFMEVIDDRDISQSECSLLSRNIDVAEVFVDGDEVVIESSDRGIIVEAQVHRVDEK</sequence>
<evidence type="ECO:0000313" key="3">
    <source>
        <dbReference type="Proteomes" id="UP000198651"/>
    </source>
</evidence>
<protein>
    <submittedName>
        <fullName evidence="2">Putative membrane protein</fullName>
    </submittedName>
</protein>
<reference evidence="3" key="1">
    <citation type="submission" date="2015-11" db="EMBL/GenBank/DDBJ databases">
        <authorList>
            <person name="Seth-Smith H.M.B."/>
        </authorList>
    </citation>
    <scope>NUCLEOTIDE SEQUENCE [LARGE SCALE GENOMIC DNA]</scope>
    <source>
        <strain evidence="3">2013Ark11</strain>
    </source>
</reference>
<dbReference type="RefSeq" id="WP_092490559.1">
    <property type="nucleotide sequence ID" value="NZ_LN906597.1"/>
</dbReference>
<dbReference type="AlphaFoldDB" id="A0A0S4M6P3"/>
<name>A0A0S4M6P3_9BURK</name>
<proteinExistence type="predicted"/>
<organism evidence="2 3">
    <name type="scientific">Candidatus Ichthyocystis hellenicum</name>
    <dbReference type="NCBI Taxonomy" id="1561003"/>
    <lineage>
        <taxon>Bacteria</taxon>
        <taxon>Pseudomonadati</taxon>
        <taxon>Pseudomonadota</taxon>
        <taxon>Betaproteobacteria</taxon>
        <taxon>Burkholderiales</taxon>
        <taxon>Candidatus Ichthyocystis</taxon>
    </lineage>
</organism>
<feature type="transmembrane region" description="Helical" evidence="1">
    <location>
        <begin position="214"/>
        <end position="233"/>
    </location>
</feature>
<evidence type="ECO:0000256" key="1">
    <source>
        <dbReference type="SAM" id="Phobius"/>
    </source>
</evidence>
<evidence type="ECO:0000313" key="2">
    <source>
        <dbReference type="EMBL" id="CUT17933.1"/>
    </source>
</evidence>
<keyword evidence="3" id="KW-1185">Reference proteome</keyword>
<keyword evidence="1" id="KW-0472">Membrane</keyword>
<keyword evidence="1" id="KW-1133">Transmembrane helix</keyword>